<dbReference type="STRING" id="1447883.A0A2B7WF77"/>
<keyword evidence="1" id="KW-0479">Metal-binding</keyword>
<sequence length="213" mass="24699">MTGDAPTISSPPWTQLSPINSTNDSASIRTRTDCLTCVESRNPAEAAKSEDKLTYGCTFPTCTKRFQCIDKWERHENNKHFQLEAWRCSVWNADNHECARLFYHRSKYTEHLRDEHKFKKSETENPLKENRIGRNGQYQYWCGHCRKLVRLHNQGSDAWAERFEHIAQHEQDISDWLLPEGHRTKGEVAAGVCVGEGDGECIESLDLNLYIRE</sequence>
<keyword evidence="1" id="KW-0863">Zinc-finger</keyword>
<name>A0A2B7WF77_POLH7</name>
<dbReference type="PROSITE" id="PS00028">
    <property type="entry name" value="ZINC_FINGER_C2H2_1"/>
    <property type="match status" value="1"/>
</dbReference>
<comment type="caution">
    <text evidence="4">The sequence shown here is derived from an EMBL/GenBank/DDBJ whole genome shotgun (WGS) entry which is preliminary data.</text>
</comment>
<dbReference type="EMBL" id="PDNA01000471">
    <property type="protein sequence ID" value="PGG95239.1"/>
    <property type="molecule type" value="Genomic_DNA"/>
</dbReference>
<dbReference type="PROSITE" id="PS50157">
    <property type="entry name" value="ZINC_FINGER_C2H2_2"/>
    <property type="match status" value="1"/>
</dbReference>
<evidence type="ECO:0000313" key="5">
    <source>
        <dbReference type="Proteomes" id="UP000224634"/>
    </source>
</evidence>
<protein>
    <recommendedName>
        <fullName evidence="3">C2H2-type domain-containing protein</fullName>
    </recommendedName>
</protein>
<accession>A0A2B7WF77</accession>
<feature type="region of interest" description="Disordered" evidence="2">
    <location>
        <begin position="1"/>
        <end position="25"/>
    </location>
</feature>
<keyword evidence="5" id="KW-1185">Reference proteome</keyword>
<proteinExistence type="predicted"/>
<dbReference type="OrthoDB" id="4190313at2759"/>
<feature type="domain" description="C2H2-type" evidence="3">
    <location>
        <begin position="86"/>
        <end position="121"/>
    </location>
</feature>
<evidence type="ECO:0000313" key="4">
    <source>
        <dbReference type="EMBL" id="PGG95239.1"/>
    </source>
</evidence>
<evidence type="ECO:0000256" key="1">
    <source>
        <dbReference type="PROSITE-ProRule" id="PRU00042"/>
    </source>
</evidence>
<dbReference type="AlphaFoldDB" id="A0A2B7WF77"/>
<dbReference type="GO" id="GO:0008270">
    <property type="term" value="F:zinc ion binding"/>
    <property type="evidence" value="ECO:0007669"/>
    <property type="project" value="UniProtKB-KW"/>
</dbReference>
<evidence type="ECO:0000256" key="2">
    <source>
        <dbReference type="SAM" id="MobiDB-lite"/>
    </source>
</evidence>
<feature type="compositionally biased region" description="Polar residues" evidence="2">
    <location>
        <begin position="7"/>
        <end position="25"/>
    </location>
</feature>
<evidence type="ECO:0000259" key="3">
    <source>
        <dbReference type="PROSITE" id="PS50157"/>
    </source>
</evidence>
<reference evidence="4 5" key="1">
    <citation type="submission" date="2017-10" db="EMBL/GenBank/DDBJ databases">
        <title>Comparative genomics in systemic dimorphic fungi from Ajellomycetaceae.</title>
        <authorList>
            <person name="Munoz J.F."/>
            <person name="Mcewen J.G."/>
            <person name="Clay O.K."/>
            <person name="Cuomo C.A."/>
        </authorList>
    </citation>
    <scope>NUCLEOTIDE SEQUENCE [LARGE SCALE GENOMIC DNA]</scope>
    <source>
        <strain evidence="4 5">UAMH7299</strain>
    </source>
</reference>
<organism evidence="4 5">
    <name type="scientific">Polytolypa hystricis (strain UAMH7299)</name>
    <dbReference type="NCBI Taxonomy" id="1447883"/>
    <lineage>
        <taxon>Eukaryota</taxon>
        <taxon>Fungi</taxon>
        <taxon>Dikarya</taxon>
        <taxon>Ascomycota</taxon>
        <taxon>Pezizomycotina</taxon>
        <taxon>Eurotiomycetes</taxon>
        <taxon>Eurotiomycetidae</taxon>
        <taxon>Onygenales</taxon>
        <taxon>Onygenales incertae sedis</taxon>
        <taxon>Polytolypa</taxon>
    </lineage>
</organism>
<dbReference type="InterPro" id="IPR013087">
    <property type="entry name" value="Znf_C2H2_type"/>
</dbReference>
<gene>
    <name evidence="4" type="ORF">AJ80_09999</name>
</gene>
<keyword evidence="1" id="KW-0862">Zinc</keyword>
<dbReference type="Proteomes" id="UP000224634">
    <property type="component" value="Unassembled WGS sequence"/>
</dbReference>